<dbReference type="GO" id="GO:0005524">
    <property type="term" value="F:ATP binding"/>
    <property type="evidence" value="ECO:0007669"/>
    <property type="project" value="UniProtKB-KW"/>
</dbReference>
<dbReference type="PROSITE" id="PS50893">
    <property type="entry name" value="ABC_TRANSPORTER_2"/>
    <property type="match status" value="2"/>
</dbReference>
<feature type="domain" description="ABC transporter" evidence="12">
    <location>
        <begin position="882"/>
        <end position="1117"/>
    </location>
</feature>
<evidence type="ECO:0000256" key="8">
    <source>
        <dbReference type="ARBA" id="ARBA00022989"/>
    </source>
</evidence>
<feature type="domain" description="ABC transporter" evidence="12">
    <location>
        <begin position="1486"/>
        <end position="1730"/>
    </location>
</feature>
<evidence type="ECO:0000256" key="3">
    <source>
        <dbReference type="ARBA" id="ARBA00022574"/>
    </source>
</evidence>
<dbReference type="GO" id="GO:0016020">
    <property type="term" value="C:membrane"/>
    <property type="evidence" value="ECO:0007669"/>
    <property type="project" value="UniProtKB-SubCell"/>
</dbReference>
<organism evidence="14 15">
    <name type="scientific">Talaromyces pinophilus</name>
    <name type="common">Penicillium pinophilum</name>
    <dbReference type="NCBI Taxonomy" id="128442"/>
    <lineage>
        <taxon>Eukaryota</taxon>
        <taxon>Fungi</taxon>
        <taxon>Dikarya</taxon>
        <taxon>Ascomycota</taxon>
        <taxon>Pezizomycotina</taxon>
        <taxon>Eurotiomycetes</taxon>
        <taxon>Eurotiomycetidae</taxon>
        <taxon>Eurotiales</taxon>
        <taxon>Trichocomaceae</taxon>
        <taxon>Talaromyces</taxon>
        <taxon>Talaromyces sect. Talaromyces</taxon>
    </lineage>
</organism>
<dbReference type="InterPro" id="IPR003593">
    <property type="entry name" value="AAA+_ATPase"/>
</dbReference>
<dbReference type="Gene3D" id="3.40.50.300">
    <property type="entry name" value="P-loop containing nucleotide triphosphate hydrolases"/>
    <property type="match status" value="2"/>
</dbReference>
<evidence type="ECO:0000256" key="4">
    <source>
        <dbReference type="ARBA" id="ARBA00022692"/>
    </source>
</evidence>
<dbReference type="SMART" id="SM00382">
    <property type="entry name" value="AAA"/>
    <property type="match status" value="2"/>
</dbReference>
<dbReference type="SUPFAM" id="SSF50978">
    <property type="entry name" value="WD40 repeat-like"/>
    <property type="match status" value="1"/>
</dbReference>
<keyword evidence="7" id="KW-0067">ATP-binding</keyword>
<accession>A0A510NVL6</accession>
<evidence type="ECO:0000256" key="6">
    <source>
        <dbReference type="ARBA" id="ARBA00022741"/>
    </source>
</evidence>
<dbReference type="PANTHER" id="PTHR24223">
    <property type="entry name" value="ATP-BINDING CASSETTE SUB-FAMILY C"/>
    <property type="match status" value="1"/>
</dbReference>
<dbReference type="Pfam" id="PF00400">
    <property type="entry name" value="WD40"/>
    <property type="match status" value="5"/>
</dbReference>
<feature type="transmembrane region" description="Helical" evidence="11">
    <location>
        <begin position="391"/>
        <end position="411"/>
    </location>
</feature>
<dbReference type="PROSITE" id="PS00211">
    <property type="entry name" value="ABC_TRANSPORTER_1"/>
    <property type="match status" value="2"/>
</dbReference>
<dbReference type="FunFam" id="3.40.50.300:FF:000630">
    <property type="entry name" value="ATP-binding cassette (ABC) transporter, putative"/>
    <property type="match status" value="1"/>
</dbReference>
<dbReference type="Gene3D" id="1.20.1560.10">
    <property type="entry name" value="ABC transporter type 1, transmembrane domain"/>
    <property type="match status" value="2"/>
</dbReference>
<feature type="transmembrane region" description="Helical" evidence="11">
    <location>
        <begin position="1205"/>
        <end position="1233"/>
    </location>
</feature>
<evidence type="ECO:0000313" key="15">
    <source>
        <dbReference type="Proteomes" id="UP000053095"/>
    </source>
</evidence>
<evidence type="ECO:0000256" key="2">
    <source>
        <dbReference type="ARBA" id="ARBA00022448"/>
    </source>
</evidence>
<dbReference type="InterPro" id="IPR001680">
    <property type="entry name" value="WD40_rpt"/>
</dbReference>
<feature type="transmembrane region" description="Helical" evidence="11">
    <location>
        <begin position="1307"/>
        <end position="1327"/>
    </location>
</feature>
<dbReference type="SUPFAM" id="SSF90123">
    <property type="entry name" value="ABC transporter transmembrane region"/>
    <property type="match status" value="2"/>
</dbReference>
<dbReference type="InterPro" id="IPR017871">
    <property type="entry name" value="ABC_transporter-like_CS"/>
</dbReference>
<dbReference type="EMBL" id="DF933814">
    <property type="protein sequence ID" value="GAM36282.1"/>
    <property type="molecule type" value="Genomic_DNA"/>
</dbReference>
<feature type="transmembrane region" description="Helical" evidence="11">
    <location>
        <begin position="423"/>
        <end position="441"/>
    </location>
</feature>
<dbReference type="SMART" id="SM00320">
    <property type="entry name" value="WD40"/>
    <property type="match status" value="6"/>
</dbReference>
<dbReference type="Gene3D" id="2.130.10.10">
    <property type="entry name" value="YVTN repeat-like/Quinoprotein amine dehydrogenase"/>
    <property type="match status" value="1"/>
</dbReference>
<feature type="transmembrane region" description="Helical" evidence="11">
    <location>
        <begin position="683"/>
        <end position="704"/>
    </location>
</feature>
<dbReference type="PANTHER" id="PTHR24223:SF269">
    <property type="entry name" value="ABC MULTIDRUG TRANSPORTER (EUROFUNG)-RELATED"/>
    <property type="match status" value="1"/>
</dbReference>
<dbReference type="InterPro" id="IPR036322">
    <property type="entry name" value="WD40_repeat_dom_sf"/>
</dbReference>
<dbReference type="PROSITE" id="PS50082">
    <property type="entry name" value="WD_REPEATS_2"/>
    <property type="match status" value="3"/>
</dbReference>
<dbReference type="PROSITE" id="PS50929">
    <property type="entry name" value="ABC_TM1F"/>
    <property type="match status" value="2"/>
</dbReference>
<feature type="repeat" description="WD" evidence="10">
    <location>
        <begin position="155"/>
        <end position="196"/>
    </location>
</feature>
<dbReference type="Proteomes" id="UP000053095">
    <property type="component" value="Unassembled WGS sequence"/>
</dbReference>
<proteinExistence type="predicted"/>
<keyword evidence="8 11" id="KW-1133">Transmembrane helix</keyword>
<evidence type="ECO:0000256" key="10">
    <source>
        <dbReference type="PROSITE-ProRule" id="PRU00221"/>
    </source>
</evidence>
<dbReference type="InterPro" id="IPR044726">
    <property type="entry name" value="ABCC_6TM_D2"/>
</dbReference>
<reference evidence="15" key="1">
    <citation type="journal article" date="2015" name="Genome Announc.">
        <title>Draft genome sequence of Talaromyces cellulolyticus strain Y-94, a source of lignocellulosic biomass-degrading enzymes.</title>
        <authorList>
            <person name="Fujii T."/>
            <person name="Koike H."/>
            <person name="Sawayama S."/>
            <person name="Yano S."/>
            <person name="Inoue H."/>
        </authorList>
    </citation>
    <scope>NUCLEOTIDE SEQUENCE [LARGE SCALE GENOMIC DNA]</scope>
    <source>
        <strain evidence="15">Y-94</strain>
    </source>
</reference>
<feature type="transmembrane region" description="Helical" evidence="11">
    <location>
        <begin position="587"/>
        <end position="607"/>
    </location>
</feature>
<feature type="transmembrane region" description="Helical" evidence="11">
    <location>
        <begin position="1391"/>
        <end position="1412"/>
    </location>
</feature>
<dbReference type="InterPro" id="IPR056227">
    <property type="entry name" value="TMD0_ABC"/>
</dbReference>
<dbReference type="Pfam" id="PF00664">
    <property type="entry name" value="ABC_membrane"/>
    <property type="match status" value="2"/>
</dbReference>
<dbReference type="Pfam" id="PF00005">
    <property type="entry name" value="ABC_tran"/>
    <property type="match status" value="2"/>
</dbReference>
<evidence type="ECO:0000256" key="9">
    <source>
        <dbReference type="ARBA" id="ARBA00023136"/>
    </source>
</evidence>
<dbReference type="InterPro" id="IPR036640">
    <property type="entry name" value="ABC1_TM_sf"/>
</dbReference>
<dbReference type="CDD" id="cd03244">
    <property type="entry name" value="ABCC_MRP_domain2"/>
    <property type="match status" value="1"/>
</dbReference>
<dbReference type="InterPro" id="IPR015943">
    <property type="entry name" value="WD40/YVTN_repeat-like_dom_sf"/>
</dbReference>
<keyword evidence="4 11" id="KW-0812">Transmembrane</keyword>
<dbReference type="SUPFAM" id="SSF52540">
    <property type="entry name" value="P-loop containing nucleoside triphosphate hydrolases"/>
    <property type="match status" value="2"/>
</dbReference>
<dbReference type="PROSITE" id="PS00678">
    <property type="entry name" value="WD_REPEATS_1"/>
    <property type="match status" value="1"/>
</dbReference>
<feature type="domain" description="ABC transmembrane type-1" evidence="13">
    <location>
        <begin position="1172"/>
        <end position="1448"/>
    </location>
</feature>
<keyword evidence="15" id="KW-1185">Reference proteome</keyword>
<dbReference type="InterPro" id="IPR027417">
    <property type="entry name" value="P-loop_NTPase"/>
</dbReference>
<dbReference type="CDD" id="cd00200">
    <property type="entry name" value="WD40"/>
    <property type="match status" value="1"/>
</dbReference>
<feature type="transmembrane region" description="Helical" evidence="11">
    <location>
        <begin position="351"/>
        <end position="370"/>
    </location>
</feature>
<evidence type="ECO:0000256" key="1">
    <source>
        <dbReference type="ARBA" id="ARBA00004141"/>
    </source>
</evidence>
<dbReference type="GO" id="GO:0016887">
    <property type="term" value="F:ATP hydrolysis activity"/>
    <property type="evidence" value="ECO:0007669"/>
    <property type="project" value="InterPro"/>
</dbReference>
<evidence type="ECO:0000256" key="5">
    <source>
        <dbReference type="ARBA" id="ARBA00022737"/>
    </source>
</evidence>
<evidence type="ECO:0000259" key="12">
    <source>
        <dbReference type="PROSITE" id="PS50893"/>
    </source>
</evidence>
<dbReference type="InterPro" id="IPR003439">
    <property type="entry name" value="ABC_transporter-like_ATP-bd"/>
</dbReference>
<feature type="transmembrane region" description="Helical" evidence="11">
    <location>
        <begin position="1172"/>
        <end position="1193"/>
    </location>
</feature>
<keyword evidence="2" id="KW-0813">Transport</keyword>
<dbReference type="Pfam" id="PF24357">
    <property type="entry name" value="TMD0_ABC"/>
    <property type="match status" value="1"/>
</dbReference>
<sequence>MSSNRKFPSRHVHTLKTHNGPVNTVIFSSYPGTYVLTGSTDRAIHLSRALPSTDTQSIVETTQPIQKYEAHGYSILDIAVSSDNSRFSSVGGDRQVFLWDVEQGGTVRRWAGHSSRVEAVQFAGEGDSVVVSGSADTTINLWDTKSNSYKPIQSLTEASDTVSSLHVHMPTYSIASGSYDGRVRIYDLRMGRTTVDVIAHPVTSVRCSADGNAILVSSLDGKIRMLDRTDGKLLKAYGGETQTGKFGEKYVNKSLRLRSVFAKGDAVVLSGSEAADMETKGNASQAAVFVWDVLSGEIIATVPAGEGVKVVSCVAWNEKGQCWAGACADAADDAFGPAVGAGCRDGFDFTLLFEQSILSILPAAIILIASPFRIKYLLSKDIRTQYNPVRIAKLVVGAGLAATQLALLVLWICSAEPRTKSSIPSAALSLIVAAQLVLLSWTEDTRSVRPSSLLSAYLLLSSLFDISQARTLWDRQDRNESVAITFTTSVGLKVIFLVLESTGKRQYLHEEYRSLPPESTSGILNRSFMWWVNRLFLSGFKPEMRGNDAKGQRGALRFHSLFVKHSGGHLFLQYSHVESRGFESKGYGLLGATLLIYIGLAVSNLHYNHMIYRFIAMFRGATSSLIYEHGLNIPDGSLDDRSAAITLMTTDIDRISACLVNLNECWAQSIEVVVGITLLSIRIGWVSIIPVIITILSGVGSIQISKHIGGRQKVWVDAVQRRIAITTSMLTEVQTVRRIGWSNTLAKMIQEKQNEETRRMEGFRWSIVWQNVIQNLPWALAPALTFTVYTSQGNSLDTTKALSSLSIITLLTNPASKLLSAIPSTAASFGCFDRIQKFLLIPSCQGGLELHSTIVEDQLENGSSHPNELSSVELQEVSSTVISFSDVAIRPVASSSIILQDVNFCIPRGSFTFILGQVGSGKSTLLRAILGYAFCEKGLIKVSRHDVAYCAQSSWLPNTTIQDAICGFTDENEHKANLDSKWYEAVIHACALHHDMKLFVNGDRMQIGSASSAVLSGGQMQRIALARALYSRKKILLLDDVLSALDNVTKKLIMARLFGKSGLFRQLNSTVVLVTNETDCLSYANEIFILFNGRLEVSTPDIVGYKHMGLDSLSSNTRVKDPEDAIDSISRPYVKETAAQISKENQLNDLTRATGDRTVYKYYIQSIGWQKILVFVFSVTLHVFCSTFSQIWLEWWAAGNGAQKALYVTVYFMLASFNSFGNGGYVWAILVLISPATSRKLHQRLLNTLMRASPSYLSRTDSGVILNRFSQDIALIEGQLPIGMLVFVSNLVICIATAGLVASGSGYMTITVPFLLIVIILLQNFYLRTSRQLRLLDLESRSPLYSHFMETISGLATIQAFQWQKRFRRKNLQLLDASQRPYYLLYCIQRWLTLVLNLIVAAEAVILVGLVIKLRGSVSVGLIGISLNNILSFSNSLSSVTSGWTQLEISLGSISRIRDFVTNVKPEDDAKTKVQPPAHWPCHGMIEFRKVTAQYSTEKVALGNISFTASPGQKIGICGRTGSGKSSLLATILGILDIIEGSILIDGIDITTLPRETIRERLVTIPQSTLILEGCSIRTNVDPHSIHSDTEIIEALNHVGLWKEVIQQRGGLDAEVKPTSLQLSKGQQQLFGLARAILKVQESTKRGSRPNLLLDEPTSNVDSQTDEKIQILLRQTQCFAMLTVLTVAHRIGTILRSDMVVVLDDGRVVETGDPRELQLRSGSVFAGLVDGDIS</sequence>
<keyword evidence="9 11" id="KW-0472">Membrane</keyword>
<dbReference type="FunFam" id="1.20.1560.10:FF:000066">
    <property type="entry name" value="ABC multidrug transporter (Eurofung)"/>
    <property type="match status" value="1"/>
</dbReference>
<evidence type="ECO:0000256" key="11">
    <source>
        <dbReference type="SAM" id="Phobius"/>
    </source>
</evidence>
<evidence type="ECO:0000259" key="13">
    <source>
        <dbReference type="PROSITE" id="PS50929"/>
    </source>
</evidence>
<keyword evidence="5" id="KW-0677">Repeat</keyword>
<evidence type="ECO:0000313" key="14">
    <source>
        <dbReference type="EMBL" id="GAM36282.1"/>
    </source>
</evidence>
<dbReference type="InterPro" id="IPR011527">
    <property type="entry name" value="ABC1_TM_dom"/>
</dbReference>
<dbReference type="PROSITE" id="PS50294">
    <property type="entry name" value="WD_REPEATS_REGION"/>
    <property type="match status" value="2"/>
</dbReference>
<evidence type="ECO:0000256" key="7">
    <source>
        <dbReference type="ARBA" id="ARBA00022840"/>
    </source>
</evidence>
<dbReference type="InterPro" id="IPR019775">
    <property type="entry name" value="WD40_repeat_CS"/>
</dbReference>
<name>A0A510NVL6_TALPI</name>
<feature type="domain" description="ABC transmembrane type-1" evidence="13">
    <location>
        <begin position="589"/>
        <end position="827"/>
    </location>
</feature>
<comment type="subcellular location">
    <subcellularLocation>
        <location evidence="1">Membrane</location>
        <topology evidence="1">Multi-pass membrane protein</topology>
    </subcellularLocation>
</comment>
<protein>
    <submittedName>
        <fullName evidence="14">Vacuolar glutathione S-conjugate transporter</fullName>
    </submittedName>
</protein>
<dbReference type="GO" id="GO:0140359">
    <property type="term" value="F:ABC-type transporter activity"/>
    <property type="evidence" value="ECO:0007669"/>
    <property type="project" value="InterPro"/>
</dbReference>
<feature type="repeat" description="WD" evidence="10">
    <location>
        <begin position="110"/>
        <end position="152"/>
    </location>
</feature>
<keyword evidence="6" id="KW-0547">Nucleotide-binding</keyword>
<feature type="repeat" description="WD" evidence="10">
    <location>
        <begin position="68"/>
        <end position="109"/>
    </location>
</feature>
<dbReference type="InterPro" id="IPR050173">
    <property type="entry name" value="ABC_transporter_C-like"/>
</dbReference>
<keyword evidence="3 10" id="KW-0853">WD repeat</keyword>
<gene>
    <name evidence="14" type="ORF">TCE0_018f05255</name>
</gene>
<feature type="transmembrane region" description="Helical" evidence="11">
    <location>
        <begin position="1280"/>
        <end position="1301"/>
    </location>
</feature>
<dbReference type="CDD" id="cd18580">
    <property type="entry name" value="ABC_6TM_ABCC_D2"/>
    <property type="match status" value="1"/>
</dbReference>